<evidence type="ECO:0000313" key="3">
    <source>
        <dbReference type="Proteomes" id="UP001527925"/>
    </source>
</evidence>
<feature type="compositionally biased region" description="Gly residues" evidence="1">
    <location>
        <begin position="30"/>
        <end position="44"/>
    </location>
</feature>
<dbReference type="EMBL" id="JADGIZ020000008">
    <property type="protein sequence ID" value="KAL2917971.1"/>
    <property type="molecule type" value="Genomic_DNA"/>
</dbReference>
<protein>
    <submittedName>
        <fullName evidence="2">Uncharacterized protein</fullName>
    </submittedName>
</protein>
<evidence type="ECO:0000256" key="1">
    <source>
        <dbReference type="SAM" id="MobiDB-lite"/>
    </source>
</evidence>
<organism evidence="2 3">
    <name type="scientific">Polyrhizophydium stewartii</name>
    <dbReference type="NCBI Taxonomy" id="2732419"/>
    <lineage>
        <taxon>Eukaryota</taxon>
        <taxon>Fungi</taxon>
        <taxon>Fungi incertae sedis</taxon>
        <taxon>Chytridiomycota</taxon>
        <taxon>Chytridiomycota incertae sedis</taxon>
        <taxon>Chytridiomycetes</taxon>
        <taxon>Rhizophydiales</taxon>
        <taxon>Rhizophydiales incertae sedis</taxon>
        <taxon>Polyrhizophydium</taxon>
    </lineage>
</organism>
<evidence type="ECO:0000313" key="2">
    <source>
        <dbReference type="EMBL" id="KAL2917971.1"/>
    </source>
</evidence>
<gene>
    <name evidence="2" type="ORF">HK105_202385</name>
</gene>
<feature type="region of interest" description="Disordered" evidence="1">
    <location>
        <begin position="29"/>
        <end position="51"/>
    </location>
</feature>
<comment type="caution">
    <text evidence="2">The sequence shown here is derived from an EMBL/GenBank/DDBJ whole genome shotgun (WGS) entry which is preliminary data.</text>
</comment>
<proteinExistence type="predicted"/>
<dbReference type="Proteomes" id="UP001527925">
    <property type="component" value="Unassembled WGS sequence"/>
</dbReference>
<name>A0ABR4NET8_9FUNG</name>
<accession>A0ABR4NET8</accession>
<keyword evidence="3" id="KW-1185">Reference proteome</keyword>
<sequence>MDVDADAAAHAPAAAALLKLAATAAALAGPSGGHNGHDGNGGPGQHTQPADAAAAISANCALLDDLRRLADDMRPTLLADPPSLAAVFDTLLAVLTASKRSTRRGNSPRPASLAKDIQRLNQTAAAIIEIVASCMASATTADPQLAPGISSALAGILRVCGYCVAERDFNLLNHAWKAAAQLLLVHRTHPQIQDWCLRVVTQMHADVAVAVRQPHLATDMIPDSAKATFCTLAKFFLTHLISLIKQFQRLLIQPQFVSLAADIIVNIGCFVSQDGLFGRPEADSTLFATVHSAVAVLLHALDLPAQLGVLVALADAGTQQPVERTNAIRAFALASGMRHVHAGTLRQAQPANASVLGLVSKLFAVLDDADPTFLVLVASDKASLYSEIVVSLGMVAHSVDPASWPLLERELWLPAAFEGYRTTLLPTLMSRLAPGSPLFARLRGLRMRISASPLPFDTSLLLPASLAVNRMTNEDLVAHLRRWETAVLDASALSAAPQTMDADLAAFLGILVKLWLHLCNQLDTEDDPSRAVEHFQRLHIIATPLARIASAPLDAHRRRFPLAVAAVAALRDPVVDPLVLYIEGTSGALEHAQAMADPSTSIMLSARAASALTQLATAIAACLSQQQVERILTAMAEWCQIMPQQHLPVCYMLDFIGAVASRSFADLSTVSVIFETLLQSTDWMAAHLASETAVAFASVSPNGILLAGGTVLSSILLQPLATAPTRSSSSSSSSESSQASSSLAASLAAVRAHLMGDRRPARFSEHDRAAMREIHNLLGAALSSGPY</sequence>
<reference evidence="2 3" key="1">
    <citation type="submission" date="2023-09" db="EMBL/GenBank/DDBJ databases">
        <title>Pangenome analysis of Batrachochytrium dendrobatidis and related Chytrids.</title>
        <authorList>
            <person name="Yacoub M.N."/>
            <person name="Stajich J.E."/>
            <person name="James T.Y."/>
        </authorList>
    </citation>
    <scope>NUCLEOTIDE SEQUENCE [LARGE SCALE GENOMIC DNA]</scope>
    <source>
        <strain evidence="2 3">JEL0888</strain>
    </source>
</reference>